<dbReference type="Proteomes" id="UP000094336">
    <property type="component" value="Unassembled WGS sequence"/>
</dbReference>
<dbReference type="EMBL" id="KV454436">
    <property type="protein sequence ID" value="ODQ78247.1"/>
    <property type="molecule type" value="Genomic_DNA"/>
</dbReference>
<evidence type="ECO:0000313" key="1">
    <source>
        <dbReference type="EMBL" id="ODQ78247.1"/>
    </source>
</evidence>
<name>A0A1E3QML8_9ASCO</name>
<keyword evidence="2" id="KW-1185">Reference proteome</keyword>
<accession>A0A1E3QML8</accession>
<reference evidence="2" key="1">
    <citation type="submission" date="2016-05" db="EMBL/GenBank/DDBJ databases">
        <title>Comparative genomics of biotechnologically important yeasts.</title>
        <authorList>
            <consortium name="DOE Joint Genome Institute"/>
            <person name="Riley R."/>
            <person name="Haridas S."/>
            <person name="Wolfe K.H."/>
            <person name="Lopes M.R."/>
            <person name="Hittinger C.T."/>
            <person name="Goker M."/>
            <person name="Salamov A."/>
            <person name="Wisecaver J."/>
            <person name="Long T.M."/>
            <person name="Aerts A.L."/>
            <person name="Barry K."/>
            <person name="Choi C."/>
            <person name="Clum A."/>
            <person name="Coughlan A.Y."/>
            <person name="Deshpande S."/>
            <person name="Douglass A.P."/>
            <person name="Hanson S.J."/>
            <person name="Klenk H.-P."/>
            <person name="Labutti K."/>
            <person name="Lapidus A."/>
            <person name="Lindquist E."/>
            <person name="Lipzen A."/>
            <person name="Meier-Kolthoff J.P."/>
            <person name="Ohm R.A."/>
            <person name="Otillar R.P."/>
            <person name="Pangilinan J."/>
            <person name="Peng Y."/>
            <person name="Rokas A."/>
            <person name="Rosa C.A."/>
            <person name="Scheuner C."/>
            <person name="Sibirny A.A."/>
            <person name="Slot J.C."/>
            <person name="Stielow J.B."/>
            <person name="Sun H."/>
            <person name="Kurtzman C.P."/>
            <person name="Blackwell M."/>
            <person name="Grigoriev I.V."/>
            <person name="Jeffries T.W."/>
        </authorList>
    </citation>
    <scope>NUCLEOTIDE SEQUENCE [LARGE SCALE GENOMIC DNA]</scope>
    <source>
        <strain evidence="2">NRRL Y-12698</strain>
    </source>
</reference>
<dbReference type="RefSeq" id="XP_018983575.1">
    <property type="nucleotide sequence ID" value="XM_019129607.1"/>
</dbReference>
<evidence type="ECO:0000313" key="2">
    <source>
        <dbReference type="Proteomes" id="UP000094336"/>
    </source>
</evidence>
<dbReference type="AlphaFoldDB" id="A0A1E3QML8"/>
<dbReference type="GeneID" id="30147460"/>
<protein>
    <submittedName>
        <fullName evidence="1">Uncharacterized protein</fullName>
    </submittedName>
</protein>
<gene>
    <name evidence="1" type="ORF">BABINDRAFT_162905</name>
</gene>
<sequence>MQGSSTGETLRSYTLQFFKVAPGYNTLSFGRCWVVYKKDGPKLQVSRYDRHYRRLGKTRIKYESFA</sequence>
<organism evidence="1 2">
    <name type="scientific">Babjeviella inositovora NRRL Y-12698</name>
    <dbReference type="NCBI Taxonomy" id="984486"/>
    <lineage>
        <taxon>Eukaryota</taxon>
        <taxon>Fungi</taxon>
        <taxon>Dikarya</taxon>
        <taxon>Ascomycota</taxon>
        <taxon>Saccharomycotina</taxon>
        <taxon>Pichiomycetes</taxon>
        <taxon>Serinales incertae sedis</taxon>
        <taxon>Babjeviella</taxon>
    </lineage>
</organism>
<proteinExistence type="predicted"/>